<sequence length="68" mass="7955">MRFSPKTMAFIYFAMGFLFMYIALQSANGRSIWNFTTVLFAAFATLDFGVGIRLIRIHVRIKRDKKKE</sequence>
<dbReference type="RefSeq" id="WP_377558441.1">
    <property type="nucleotide sequence ID" value="NZ_JBHUHQ010000038.1"/>
</dbReference>
<keyword evidence="1" id="KW-0812">Transmembrane</keyword>
<accession>A0ABW4W3Y2</accession>
<feature type="transmembrane region" description="Helical" evidence="1">
    <location>
        <begin position="32"/>
        <end position="55"/>
    </location>
</feature>
<comment type="caution">
    <text evidence="2">The sequence shown here is derived from an EMBL/GenBank/DDBJ whole genome shotgun (WGS) entry which is preliminary data.</text>
</comment>
<dbReference type="EMBL" id="JBHUHQ010000038">
    <property type="protein sequence ID" value="MFD2046464.1"/>
    <property type="molecule type" value="Genomic_DNA"/>
</dbReference>
<dbReference type="Proteomes" id="UP001597383">
    <property type="component" value="Unassembled WGS sequence"/>
</dbReference>
<protein>
    <submittedName>
        <fullName evidence="2">YdiK family protein</fullName>
    </submittedName>
</protein>
<proteinExistence type="predicted"/>
<evidence type="ECO:0000256" key="1">
    <source>
        <dbReference type="SAM" id="Phobius"/>
    </source>
</evidence>
<keyword evidence="1" id="KW-0472">Membrane</keyword>
<dbReference type="Pfam" id="PF14146">
    <property type="entry name" value="DUF4305"/>
    <property type="match status" value="1"/>
</dbReference>
<organism evidence="2 3">
    <name type="scientific">Ornithinibacillus salinisoli</name>
    <dbReference type="NCBI Taxonomy" id="1848459"/>
    <lineage>
        <taxon>Bacteria</taxon>
        <taxon>Bacillati</taxon>
        <taxon>Bacillota</taxon>
        <taxon>Bacilli</taxon>
        <taxon>Bacillales</taxon>
        <taxon>Bacillaceae</taxon>
        <taxon>Ornithinibacillus</taxon>
    </lineage>
</organism>
<evidence type="ECO:0000313" key="3">
    <source>
        <dbReference type="Proteomes" id="UP001597383"/>
    </source>
</evidence>
<feature type="transmembrane region" description="Helical" evidence="1">
    <location>
        <begin position="7"/>
        <end position="26"/>
    </location>
</feature>
<dbReference type="InterPro" id="IPR025426">
    <property type="entry name" value="DUF4305"/>
</dbReference>
<reference evidence="3" key="1">
    <citation type="journal article" date="2019" name="Int. J. Syst. Evol. Microbiol.">
        <title>The Global Catalogue of Microorganisms (GCM) 10K type strain sequencing project: providing services to taxonomists for standard genome sequencing and annotation.</title>
        <authorList>
            <consortium name="The Broad Institute Genomics Platform"/>
            <consortium name="The Broad Institute Genome Sequencing Center for Infectious Disease"/>
            <person name="Wu L."/>
            <person name="Ma J."/>
        </authorList>
    </citation>
    <scope>NUCLEOTIDE SEQUENCE [LARGE SCALE GENOMIC DNA]</scope>
    <source>
        <strain evidence="3">R28</strain>
    </source>
</reference>
<keyword evidence="1" id="KW-1133">Transmembrane helix</keyword>
<evidence type="ECO:0000313" key="2">
    <source>
        <dbReference type="EMBL" id="MFD2046464.1"/>
    </source>
</evidence>
<name>A0ABW4W3Y2_9BACI</name>
<gene>
    <name evidence="2" type="ORF">ACFSJF_19525</name>
</gene>
<keyword evidence="3" id="KW-1185">Reference proteome</keyword>